<organism evidence="1 2">
    <name type="scientific">Planococcus halotolerans</name>
    <dbReference type="NCBI Taxonomy" id="2233542"/>
    <lineage>
        <taxon>Bacteria</taxon>
        <taxon>Bacillati</taxon>
        <taxon>Bacillota</taxon>
        <taxon>Bacilli</taxon>
        <taxon>Bacillales</taxon>
        <taxon>Caryophanaceae</taxon>
        <taxon>Planococcus</taxon>
    </lineage>
</organism>
<dbReference type="SFLD" id="SFLDG01129">
    <property type="entry name" value="C1.5:_HAD__Beta-PGM__Phosphata"/>
    <property type="match status" value="1"/>
</dbReference>
<dbReference type="Pfam" id="PF13419">
    <property type="entry name" value="HAD_2"/>
    <property type="match status" value="1"/>
</dbReference>
<dbReference type="PANTHER" id="PTHR43434:SF1">
    <property type="entry name" value="PHOSPHOGLYCOLATE PHOSPHATASE"/>
    <property type="match status" value="1"/>
</dbReference>
<dbReference type="InterPro" id="IPR050155">
    <property type="entry name" value="HAD-like_hydrolase_sf"/>
</dbReference>
<dbReference type="InterPro" id="IPR023214">
    <property type="entry name" value="HAD_sf"/>
</dbReference>
<dbReference type="SUPFAM" id="SSF56784">
    <property type="entry name" value="HAD-like"/>
    <property type="match status" value="1"/>
</dbReference>
<dbReference type="SFLD" id="SFLDS00003">
    <property type="entry name" value="Haloacid_Dehalogenase"/>
    <property type="match status" value="1"/>
</dbReference>
<dbReference type="AlphaFoldDB" id="A0A365L855"/>
<accession>A0A365L855</accession>
<sequence length="220" mass="25111">MFLPVEEQAAKRSRGKLDSIIFDLDGTLWNSVDTVLLAWNSILKKQEKQQLSREDLEATMGLQMNEISRKLFPALSESERGQLVKECSEVENVFLAKQGGRLYENVEQVLEKLSQRYRLYIVSNCQEGYIEAFYKYHDLEKYFGDFENPGRTGLSKGGNINLVIERNNLSSPVYVGDTEGDLKAAKFAGIPFVYASFGFGQVNEYDEAIDSFEDLLKIFR</sequence>
<gene>
    <name evidence="1" type="ORF">DP120_03820</name>
</gene>
<keyword evidence="2" id="KW-1185">Reference proteome</keyword>
<dbReference type="Gene3D" id="1.10.150.240">
    <property type="entry name" value="Putative phosphatase, domain 2"/>
    <property type="match status" value="1"/>
</dbReference>
<dbReference type="InterPro" id="IPR023198">
    <property type="entry name" value="PGP-like_dom2"/>
</dbReference>
<dbReference type="NCBIfam" id="TIGR01549">
    <property type="entry name" value="HAD-SF-IA-v1"/>
    <property type="match status" value="1"/>
</dbReference>
<keyword evidence="1" id="KW-0378">Hydrolase</keyword>
<dbReference type="Gene3D" id="3.40.50.1000">
    <property type="entry name" value="HAD superfamily/HAD-like"/>
    <property type="match status" value="1"/>
</dbReference>
<proteinExistence type="predicted"/>
<dbReference type="InterPro" id="IPR006439">
    <property type="entry name" value="HAD-SF_hydro_IA"/>
</dbReference>
<dbReference type="Proteomes" id="UP000251002">
    <property type="component" value="Unassembled WGS sequence"/>
</dbReference>
<reference evidence="1 2" key="1">
    <citation type="submission" date="2018-06" db="EMBL/GenBank/DDBJ databases">
        <title>The draft genome sequences of strains SCU63 and S1.</title>
        <authorList>
            <person name="Gan L."/>
        </authorList>
    </citation>
    <scope>NUCLEOTIDE SEQUENCE [LARGE SCALE GENOMIC DNA]</scope>
    <source>
        <strain evidence="1 2">SCU63</strain>
    </source>
</reference>
<dbReference type="PANTHER" id="PTHR43434">
    <property type="entry name" value="PHOSPHOGLYCOLATE PHOSPHATASE"/>
    <property type="match status" value="1"/>
</dbReference>
<dbReference type="InterPro" id="IPR041492">
    <property type="entry name" value="HAD_2"/>
</dbReference>
<evidence type="ECO:0000313" key="1">
    <source>
        <dbReference type="EMBL" id="RAZ81616.1"/>
    </source>
</evidence>
<comment type="caution">
    <text evidence="1">The sequence shown here is derived from an EMBL/GenBank/DDBJ whole genome shotgun (WGS) entry which is preliminary data.</text>
</comment>
<dbReference type="EMBL" id="QLZR01000001">
    <property type="protein sequence ID" value="RAZ81616.1"/>
    <property type="molecule type" value="Genomic_DNA"/>
</dbReference>
<evidence type="ECO:0000313" key="2">
    <source>
        <dbReference type="Proteomes" id="UP000251002"/>
    </source>
</evidence>
<protein>
    <submittedName>
        <fullName evidence="1">HAD family hydrolase</fullName>
    </submittedName>
</protein>
<dbReference type="GO" id="GO:0008967">
    <property type="term" value="F:phosphoglycolate phosphatase activity"/>
    <property type="evidence" value="ECO:0007669"/>
    <property type="project" value="TreeGrafter"/>
</dbReference>
<dbReference type="GO" id="GO:0006281">
    <property type="term" value="P:DNA repair"/>
    <property type="evidence" value="ECO:0007669"/>
    <property type="project" value="TreeGrafter"/>
</dbReference>
<dbReference type="InterPro" id="IPR036412">
    <property type="entry name" value="HAD-like_sf"/>
</dbReference>
<name>A0A365L855_9BACL</name>